<dbReference type="Proteomes" id="UP001258017">
    <property type="component" value="Unassembled WGS sequence"/>
</dbReference>
<name>A0AAD9VUP3_9HYME</name>
<feature type="compositionally biased region" description="Basic and acidic residues" evidence="4">
    <location>
        <begin position="305"/>
        <end position="314"/>
    </location>
</feature>
<organism evidence="6 7">
    <name type="scientific">Odynerus spinipes</name>
    <dbReference type="NCBI Taxonomy" id="1348599"/>
    <lineage>
        <taxon>Eukaryota</taxon>
        <taxon>Metazoa</taxon>
        <taxon>Ecdysozoa</taxon>
        <taxon>Arthropoda</taxon>
        <taxon>Hexapoda</taxon>
        <taxon>Insecta</taxon>
        <taxon>Pterygota</taxon>
        <taxon>Neoptera</taxon>
        <taxon>Endopterygota</taxon>
        <taxon>Hymenoptera</taxon>
        <taxon>Apocrita</taxon>
        <taxon>Aculeata</taxon>
        <taxon>Vespoidea</taxon>
        <taxon>Vespidae</taxon>
        <taxon>Eumeninae</taxon>
        <taxon>Odynerus</taxon>
    </lineage>
</organism>
<feature type="region of interest" description="Disordered" evidence="4">
    <location>
        <begin position="667"/>
        <end position="695"/>
    </location>
</feature>
<evidence type="ECO:0000256" key="3">
    <source>
        <dbReference type="SAM" id="Coils"/>
    </source>
</evidence>
<feature type="coiled-coil region" evidence="3">
    <location>
        <begin position="92"/>
        <end position="136"/>
    </location>
</feature>
<feature type="region of interest" description="Disordered" evidence="4">
    <location>
        <begin position="741"/>
        <end position="769"/>
    </location>
</feature>
<dbReference type="Pfam" id="PF15619">
    <property type="entry name" value="Lebercilin"/>
    <property type="match status" value="1"/>
</dbReference>
<protein>
    <recommendedName>
        <fullName evidence="5">Lebercilin domain-containing protein</fullName>
    </recommendedName>
</protein>
<reference evidence="6" key="2">
    <citation type="journal article" date="2023" name="Commun. Biol.">
        <title>Intrasexual cuticular hydrocarbon dimorphism in a wasp sheds light on hydrocarbon biosynthesis genes in Hymenoptera.</title>
        <authorList>
            <person name="Moris V.C."/>
            <person name="Podsiadlowski L."/>
            <person name="Martin S."/>
            <person name="Oeyen J.P."/>
            <person name="Donath A."/>
            <person name="Petersen M."/>
            <person name="Wilbrandt J."/>
            <person name="Misof B."/>
            <person name="Liedtke D."/>
            <person name="Thamm M."/>
            <person name="Scheiner R."/>
            <person name="Schmitt T."/>
            <person name="Niehuis O."/>
        </authorList>
    </citation>
    <scope>NUCLEOTIDE SEQUENCE</scope>
    <source>
        <strain evidence="6">GBR_01_08_01A</strain>
    </source>
</reference>
<feature type="compositionally biased region" description="Polar residues" evidence="4">
    <location>
        <begin position="751"/>
        <end position="766"/>
    </location>
</feature>
<proteinExistence type="inferred from homology"/>
<dbReference type="GO" id="GO:0042073">
    <property type="term" value="P:intraciliary transport"/>
    <property type="evidence" value="ECO:0007669"/>
    <property type="project" value="TreeGrafter"/>
</dbReference>
<evidence type="ECO:0000256" key="1">
    <source>
        <dbReference type="ARBA" id="ARBA00010229"/>
    </source>
</evidence>
<evidence type="ECO:0000313" key="6">
    <source>
        <dbReference type="EMBL" id="KAK2587479.1"/>
    </source>
</evidence>
<feature type="compositionally biased region" description="Polar residues" evidence="4">
    <location>
        <begin position="330"/>
        <end position="349"/>
    </location>
</feature>
<keyword evidence="2 3" id="KW-0175">Coiled coil</keyword>
<dbReference type="EMBL" id="JAIFRP010000007">
    <property type="protein sequence ID" value="KAK2587479.1"/>
    <property type="molecule type" value="Genomic_DNA"/>
</dbReference>
<comment type="caution">
    <text evidence="6">The sequence shown here is derived from an EMBL/GenBank/DDBJ whole genome shotgun (WGS) entry which is preliminary data.</text>
</comment>
<sequence>MQTEVPTLPVMHLNVHESVDRKQNCNTNNSKESKNYSLCRSTCPSSNKKCLHPLIGGSYKNSMRIYSTTASTIPANKNTLAQRVVSAKMLRIKQLQNQLADAHYHLNELANENRLLKALQKRQDSALRRYEGTTAELPKIINSHHEELRILQIKHKKLKALHKDTCDLLKEKENELYSLQTQNKHLLQLSKDRNLGEREKLQMQVSDLNNKVMQQQESIQLLQRKLALDSKSLKHQLHVEVSKHKQTQKNLLEALEKVKDLEHLVDNRTRRQLLLNNKNKIPATQSLTNLRNISTAVNTTNKYKKYNDTQKDNLPELNTSRSNDDVINDPDNSTHASQQTDFPYSEEINSSRQDRKFNFQKISQHARSPLFDTLTLKFRDAGLKFNENIQNTSVNENDTGNYKNLYRNMESKDKHTTDENSYTVFKEQHVQFDHFSDYRDSDNENDEQKNRDYRMMNTIKNSHDLCARMINSTNYDLTLYTTDSQESEQNEQLSSKQLISNENYEKQLKTLKQQDKYDHWYKFDVNQEEPIGDGFSVEFKNDKFDKMYSDSCSEDFTANDTKINDVDSTILKTEKRTNSKHSEVNLLQHEESAEETSIKDLLNDLKYNIDHMHIQDKESHLINDQESVTIDSKFDSHHIYNDKESKISTSLQQDEHEDTAEYETLHYEPEKEMEPPEIDNDDLSAHNDNSCSADNMEDKLQQNSYVEQNILVNSTAENQGTILSTGKLEIIEDLTNSSNTISQTDKKKRTLSNTHTSRHAGQSFSNTEEKNYKAHMVNKSKSTNYNKEKLLATMKAIDNNEDINFFIGQQFRKHNSLTRFQITENLFRGLPAHSKKNYDIINDVFDNGNVDNKISLT</sequence>
<evidence type="ECO:0000313" key="7">
    <source>
        <dbReference type="Proteomes" id="UP001258017"/>
    </source>
</evidence>
<evidence type="ECO:0000256" key="2">
    <source>
        <dbReference type="ARBA" id="ARBA00023054"/>
    </source>
</evidence>
<dbReference type="AlphaFoldDB" id="A0AAD9VUP3"/>
<dbReference type="PANTHER" id="PTHR16650:SF6">
    <property type="entry name" value="GH21622P"/>
    <property type="match status" value="1"/>
</dbReference>
<feature type="domain" description="Lebercilin" evidence="5">
    <location>
        <begin position="81"/>
        <end position="270"/>
    </location>
</feature>
<evidence type="ECO:0000256" key="4">
    <source>
        <dbReference type="SAM" id="MobiDB-lite"/>
    </source>
</evidence>
<feature type="coiled-coil region" evidence="3">
    <location>
        <begin position="169"/>
        <end position="264"/>
    </location>
</feature>
<gene>
    <name evidence="6" type="ORF">KPH14_003183</name>
</gene>
<accession>A0AAD9VUP3</accession>
<dbReference type="InterPro" id="IPR026188">
    <property type="entry name" value="Lebercilin-like"/>
</dbReference>
<dbReference type="GO" id="GO:0005930">
    <property type="term" value="C:axoneme"/>
    <property type="evidence" value="ECO:0007669"/>
    <property type="project" value="TreeGrafter"/>
</dbReference>
<evidence type="ECO:0000259" key="5">
    <source>
        <dbReference type="Pfam" id="PF15619"/>
    </source>
</evidence>
<feature type="region of interest" description="Disordered" evidence="4">
    <location>
        <begin position="304"/>
        <end position="349"/>
    </location>
</feature>
<comment type="similarity">
    <text evidence="1">Belongs to the LCA5 family.</text>
</comment>
<keyword evidence="7" id="KW-1185">Reference proteome</keyword>
<reference evidence="6" key="1">
    <citation type="submission" date="2021-08" db="EMBL/GenBank/DDBJ databases">
        <authorList>
            <person name="Misof B."/>
            <person name="Oliver O."/>
            <person name="Podsiadlowski L."/>
            <person name="Donath A."/>
            <person name="Peters R."/>
            <person name="Mayer C."/>
            <person name="Rust J."/>
            <person name="Gunkel S."/>
            <person name="Lesny P."/>
            <person name="Martin S."/>
            <person name="Oeyen J.P."/>
            <person name="Petersen M."/>
            <person name="Panagiotis P."/>
            <person name="Wilbrandt J."/>
            <person name="Tanja T."/>
        </authorList>
    </citation>
    <scope>NUCLEOTIDE SEQUENCE</scope>
    <source>
        <strain evidence="6">GBR_01_08_01A</strain>
        <tissue evidence="6">Thorax + abdomen</tissue>
    </source>
</reference>
<dbReference type="PANTHER" id="PTHR16650">
    <property type="entry name" value="C21ORF13-RELATED"/>
    <property type="match status" value="1"/>
</dbReference>
<dbReference type="InterPro" id="IPR028933">
    <property type="entry name" value="Lebercilin_dom"/>
</dbReference>